<dbReference type="eggNOG" id="COG0534">
    <property type="taxonomic scope" value="Bacteria"/>
</dbReference>
<feature type="transmembrane region" description="Helical" evidence="13">
    <location>
        <begin position="61"/>
        <end position="77"/>
    </location>
</feature>
<feature type="transmembrane region" description="Helical" evidence="13">
    <location>
        <begin position="83"/>
        <end position="101"/>
    </location>
</feature>
<evidence type="ECO:0000313" key="15">
    <source>
        <dbReference type="Proteomes" id="UP000004935"/>
    </source>
</evidence>
<dbReference type="Pfam" id="PF01554">
    <property type="entry name" value="MatE"/>
    <property type="match status" value="2"/>
</dbReference>
<dbReference type="InterPro" id="IPR050222">
    <property type="entry name" value="MATE_MdtK"/>
</dbReference>
<dbReference type="PANTHER" id="PTHR43298">
    <property type="entry name" value="MULTIDRUG RESISTANCE PROTEIN NORM-RELATED"/>
    <property type="match status" value="1"/>
</dbReference>
<feature type="transmembrane region" description="Helical" evidence="13">
    <location>
        <begin position="438"/>
        <end position="458"/>
    </location>
</feature>
<dbReference type="InterPro" id="IPR048279">
    <property type="entry name" value="MdtK-like"/>
</dbReference>
<evidence type="ECO:0000256" key="2">
    <source>
        <dbReference type="ARBA" id="ARBA00004651"/>
    </source>
</evidence>
<feature type="transmembrane region" description="Helical" evidence="13">
    <location>
        <begin position="380"/>
        <end position="405"/>
    </location>
</feature>
<evidence type="ECO:0000256" key="1">
    <source>
        <dbReference type="ARBA" id="ARBA00003408"/>
    </source>
</evidence>
<evidence type="ECO:0000256" key="8">
    <source>
        <dbReference type="ARBA" id="ARBA00022692"/>
    </source>
</evidence>
<comment type="similarity">
    <text evidence="3">Belongs to the multi antimicrobial extrusion (MATE) (TC 2.A.66.1) family.</text>
</comment>
<keyword evidence="6" id="KW-0050">Antiport</keyword>
<evidence type="ECO:0000256" key="10">
    <source>
        <dbReference type="ARBA" id="ARBA00023065"/>
    </source>
</evidence>
<dbReference type="NCBIfam" id="TIGR00797">
    <property type="entry name" value="matE"/>
    <property type="match status" value="1"/>
</dbReference>
<evidence type="ECO:0000256" key="6">
    <source>
        <dbReference type="ARBA" id="ARBA00022449"/>
    </source>
</evidence>
<dbReference type="GO" id="GO:0042910">
    <property type="term" value="F:xenobiotic transmembrane transporter activity"/>
    <property type="evidence" value="ECO:0007669"/>
    <property type="project" value="InterPro"/>
</dbReference>
<evidence type="ECO:0000313" key="14">
    <source>
        <dbReference type="EMBL" id="EDR95712.1"/>
    </source>
</evidence>
<evidence type="ECO:0000256" key="5">
    <source>
        <dbReference type="ARBA" id="ARBA00022448"/>
    </source>
</evidence>
<dbReference type="PANTHER" id="PTHR43298:SF2">
    <property type="entry name" value="FMN_FAD EXPORTER YEEO-RELATED"/>
    <property type="match status" value="1"/>
</dbReference>
<keyword evidence="5" id="KW-0813">Transport</keyword>
<feature type="transmembrane region" description="Helical" evidence="13">
    <location>
        <begin position="113"/>
        <end position="136"/>
    </location>
</feature>
<gene>
    <name evidence="14" type="ORF">ANACAC_03742</name>
</gene>
<dbReference type="STRING" id="411490.ANACAC_03742"/>
<dbReference type="InterPro" id="IPR002528">
    <property type="entry name" value="MATE_fam"/>
</dbReference>
<dbReference type="GO" id="GO:0006811">
    <property type="term" value="P:monoatomic ion transport"/>
    <property type="evidence" value="ECO:0007669"/>
    <property type="project" value="UniProtKB-KW"/>
</dbReference>
<comment type="subcellular location">
    <subcellularLocation>
        <location evidence="2">Cell membrane</location>
        <topology evidence="2">Multi-pass membrane protein</topology>
    </subcellularLocation>
</comment>
<evidence type="ECO:0000256" key="9">
    <source>
        <dbReference type="ARBA" id="ARBA00022989"/>
    </source>
</evidence>
<feature type="transmembrane region" description="Helical" evidence="13">
    <location>
        <begin position="412"/>
        <end position="432"/>
    </location>
</feature>
<dbReference type="GO" id="GO:0015297">
    <property type="term" value="F:antiporter activity"/>
    <property type="evidence" value="ECO:0007669"/>
    <property type="project" value="UniProtKB-KW"/>
</dbReference>
<dbReference type="EMBL" id="ABAX03000039">
    <property type="protein sequence ID" value="EDR95712.1"/>
    <property type="molecule type" value="Genomic_DNA"/>
</dbReference>
<reference evidence="14" key="1">
    <citation type="submission" date="2007-11" db="EMBL/GenBank/DDBJ databases">
        <authorList>
            <person name="Fulton L."/>
            <person name="Clifton S."/>
            <person name="Fulton B."/>
            <person name="Xu J."/>
            <person name="Minx P."/>
            <person name="Pepin K.H."/>
            <person name="Johnson M."/>
            <person name="Thiruvilangam P."/>
            <person name="Bhonagiri V."/>
            <person name="Nash W.E."/>
            <person name="Mardis E.R."/>
            <person name="Wilson R.K."/>
        </authorList>
    </citation>
    <scope>NUCLEOTIDE SEQUENCE [LARGE SCALE GENOMIC DNA]</scope>
    <source>
        <strain evidence="14">DSM 14662</strain>
    </source>
</reference>
<accession>B0MJD0</accession>
<evidence type="ECO:0000256" key="3">
    <source>
        <dbReference type="ARBA" id="ARBA00010199"/>
    </source>
</evidence>
<protein>
    <recommendedName>
        <fullName evidence="4">Probable multidrug resistance protein NorM</fullName>
    </recommendedName>
    <alternativeName>
        <fullName evidence="12">Multidrug-efflux transporter</fullName>
    </alternativeName>
</protein>
<feature type="transmembrane region" description="Helical" evidence="13">
    <location>
        <begin position="185"/>
        <end position="211"/>
    </location>
</feature>
<reference evidence="14" key="2">
    <citation type="submission" date="2013-11" db="EMBL/GenBank/DDBJ databases">
        <title>Draft genome sequence of Anaerostipes caccae (DSM 14662).</title>
        <authorList>
            <person name="Sudarsanam P."/>
            <person name="Ley R."/>
            <person name="Guruge J."/>
            <person name="Turnbaugh P.J."/>
            <person name="Mahowald M."/>
            <person name="Liep D."/>
            <person name="Gordon J."/>
        </authorList>
    </citation>
    <scope>NUCLEOTIDE SEQUENCE</scope>
    <source>
        <strain evidence="14">DSM 14662</strain>
    </source>
</reference>
<feature type="transmembrane region" description="Helical" evidence="13">
    <location>
        <begin position="217"/>
        <end position="239"/>
    </location>
</feature>
<evidence type="ECO:0000256" key="12">
    <source>
        <dbReference type="ARBA" id="ARBA00031636"/>
    </source>
</evidence>
<evidence type="ECO:0000256" key="7">
    <source>
        <dbReference type="ARBA" id="ARBA00022475"/>
    </source>
</evidence>
<keyword evidence="15" id="KW-1185">Reference proteome</keyword>
<dbReference type="HOGENOM" id="CLU_012893_0_1_9"/>
<evidence type="ECO:0000256" key="11">
    <source>
        <dbReference type="ARBA" id="ARBA00023136"/>
    </source>
</evidence>
<comment type="function">
    <text evidence="1">Multidrug efflux pump.</text>
</comment>
<evidence type="ECO:0000256" key="13">
    <source>
        <dbReference type="SAM" id="Phobius"/>
    </source>
</evidence>
<comment type="caution">
    <text evidence="14">The sequence shown here is derived from an EMBL/GenBank/DDBJ whole genome shotgun (WGS) entry which is preliminary data.</text>
</comment>
<proteinExistence type="inferred from homology"/>
<organism evidence="14 15">
    <name type="scientific">Anaerostipes caccae (strain DSM 14662 / CCUG 47493 / JCM 13470 / NCIMB 13811 / L1-92)</name>
    <dbReference type="NCBI Taxonomy" id="411490"/>
    <lineage>
        <taxon>Bacteria</taxon>
        <taxon>Bacillati</taxon>
        <taxon>Bacillota</taxon>
        <taxon>Clostridia</taxon>
        <taxon>Lachnospirales</taxon>
        <taxon>Lachnospiraceae</taxon>
        <taxon>Anaerostipes</taxon>
    </lineage>
</organism>
<keyword evidence="10" id="KW-0406">Ion transport</keyword>
<dbReference type="AlphaFoldDB" id="B0MJD0"/>
<dbReference type="Proteomes" id="UP000004935">
    <property type="component" value="Unassembled WGS sequence"/>
</dbReference>
<feature type="transmembrane region" description="Helical" evidence="13">
    <location>
        <begin position="156"/>
        <end position="173"/>
    </location>
</feature>
<feature type="transmembrane region" description="Helical" evidence="13">
    <location>
        <begin position="33"/>
        <end position="54"/>
    </location>
</feature>
<feature type="transmembrane region" description="Helical" evidence="13">
    <location>
        <begin position="343"/>
        <end position="368"/>
    </location>
</feature>
<keyword evidence="8 13" id="KW-0812">Transmembrane</keyword>
<evidence type="ECO:0000256" key="4">
    <source>
        <dbReference type="ARBA" id="ARBA00020268"/>
    </source>
</evidence>
<dbReference type="PIRSF" id="PIRSF006603">
    <property type="entry name" value="DinF"/>
    <property type="match status" value="1"/>
</dbReference>
<keyword evidence="9 13" id="KW-1133">Transmembrane helix</keyword>
<keyword evidence="7" id="KW-1003">Cell membrane</keyword>
<sequence length="465" mass="49571">MRGWGAESGLAHFVPWKGEIMDTIANPMGTKKVFPLLISMAVPPMISMMIQSLYNIVDSMFAARLGVNAITAISLAYPLQNLILSVGVGLGVGINACIAMSHGTGDTKKADQAAAHGLVLAGLHALVFIAAGLLGIRAYLGMFTKDPEVLSLSSQYTYIVVLLSAGSLVHVAIEKIFQAMGNMKVPMILQGMGALINIILDPLFIFGVGIFPKMGVAGAAIATVIGQWSACLLAVFLLFRKKHTVHIRFRGFAFDRELLKKIYMVAVPSAITMSLPSILISILNGILAGISEVGIAVLGIYFKVQTFIYMPSNGLIQGMRPIISFNYGAGRDDRVKETIRDSLLVTGGIMAAGTILFVVFPVQIMGLFHAGGTLLKMGIMAFRIISIGFLFSAVGVVFSGVFEALGKGSASLAVSTLRQFFIIPVLSLFLVSRMGVNGIWVSFPAAEAAAALAAVLLYRKYSNKR</sequence>
<keyword evidence="11 13" id="KW-0472">Membrane</keyword>
<dbReference type="GO" id="GO:0005886">
    <property type="term" value="C:plasma membrane"/>
    <property type="evidence" value="ECO:0007669"/>
    <property type="project" value="UniProtKB-SubCell"/>
</dbReference>
<name>B0MJD0_ANACD</name>